<protein>
    <submittedName>
        <fullName evidence="1">Unplaced genomic scaffold CY34scaffold_35, whole genome shotgun sequence</fullName>
    </submittedName>
</protein>
<reference evidence="1 2" key="1">
    <citation type="submission" date="2014-04" db="EMBL/GenBank/DDBJ databases">
        <authorList>
            <consortium name="DOE Joint Genome Institute"/>
            <person name="Kuo A."/>
            <person name="Ruytinx J."/>
            <person name="Rineau F."/>
            <person name="Colpaert J."/>
            <person name="Kohler A."/>
            <person name="Nagy L.G."/>
            <person name="Floudas D."/>
            <person name="Copeland A."/>
            <person name="Barry K.W."/>
            <person name="Cichocki N."/>
            <person name="Veneault-Fourrey C."/>
            <person name="LaButti K."/>
            <person name="Lindquist E.A."/>
            <person name="Lipzen A."/>
            <person name="Lundell T."/>
            <person name="Morin E."/>
            <person name="Murat C."/>
            <person name="Sun H."/>
            <person name="Tunlid A."/>
            <person name="Henrissat B."/>
            <person name="Grigoriev I.V."/>
            <person name="Hibbett D.S."/>
            <person name="Martin F."/>
            <person name="Nordberg H.P."/>
            <person name="Cantor M.N."/>
            <person name="Hua S.X."/>
        </authorList>
    </citation>
    <scope>NUCLEOTIDE SEQUENCE [LARGE SCALE GENOMIC DNA]</scope>
    <source>
        <strain evidence="1 2">UH-Slu-Lm8-n1</strain>
    </source>
</reference>
<dbReference type="InParanoid" id="A0A0D0B7R6"/>
<dbReference type="STRING" id="930992.A0A0D0B7R6"/>
<evidence type="ECO:0000313" key="1">
    <source>
        <dbReference type="EMBL" id="KIK45884.1"/>
    </source>
</evidence>
<dbReference type="PANTHER" id="PTHR46579:SF1">
    <property type="entry name" value="F5_8 TYPE C DOMAIN-CONTAINING PROTEIN"/>
    <property type="match status" value="1"/>
</dbReference>
<gene>
    <name evidence="1" type="ORF">CY34DRAFT_77092</name>
</gene>
<dbReference type="Proteomes" id="UP000054485">
    <property type="component" value="Unassembled WGS sequence"/>
</dbReference>
<dbReference type="HOGENOM" id="CLU_026593_0_0_1"/>
<dbReference type="AlphaFoldDB" id="A0A0D0B7R6"/>
<keyword evidence="2" id="KW-1185">Reference proteome</keyword>
<proteinExistence type="predicted"/>
<sequence length="255" mass="29550">MFKNGDIIAIEKLLNIKGHNGYSPCRSCEIKGVRKISTQGTNYYTPLKTPRRENQTRQSYHPLNLPLRTHEGFVSVLEELDATVTKRQRERIAKEHGVKGEPSLRRVNSIDYANCAPWEWMHLFLENIIPQLVDLWTGRYKMLDVGSEDYELAPHIWEEIGAETAAAVNKIPAAFVRVLGNIAVDKSSFTAEAWSFWFIHIAPIVLRNRFPRLKYYTHMCKLISLMKTSIKLEITTQEINSLEQGFAEWVREFER</sequence>
<dbReference type="OrthoDB" id="2404451at2759"/>
<accession>A0A0D0B7R6</accession>
<name>A0A0D0B7R6_9AGAM</name>
<dbReference type="PANTHER" id="PTHR46579">
    <property type="entry name" value="F5/8 TYPE C DOMAIN-CONTAINING PROTEIN-RELATED"/>
    <property type="match status" value="1"/>
</dbReference>
<evidence type="ECO:0000313" key="2">
    <source>
        <dbReference type="Proteomes" id="UP000054485"/>
    </source>
</evidence>
<reference evidence="2" key="2">
    <citation type="submission" date="2015-01" db="EMBL/GenBank/DDBJ databases">
        <title>Evolutionary Origins and Diversification of the Mycorrhizal Mutualists.</title>
        <authorList>
            <consortium name="DOE Joint Genome Institute"/>
            <consortium name="Mycorrhizal Genomics Consortium"/>
            <person name="Kohler A."/>
            <person name="Kuo A."/>
            <person name="Nagy L.G."/>
            <person name="Floudas D."/>
            <person name="Copeland A."/>
            <person name="Barry K.W."/>
            <person name="Cichocki N."/>
            <person name="Veneault-Fourrey C."/>
            <person name="LaButti K."/>
            <person name="Lindquist E.A."/>
            <person name="Lipzen A."/>
            <person name="Lundell T."/>
            <person name="Morin E."/>
            <person name="Murat C."/>
            <person name="Riley R."/>
            <person name="Ohm R."/>
            <person name="Sun H."/>
            <person name="Tunlid A."/>
            <person name="Henrissat B."/>
            <person name="Grigoriev I.V."/>
            <person name="Hibbett D.S."/>
            <person name="Martin F."/>
        </authorList>
    </citation>
    <scope>NUCLEOTIDE SEQUENCE [LARGE SCALE GENOMIC DNA]</scope>
    <source>
        <strain evidence="2">UH-Slu-Lm8-n1</strain>
    </source>
</reference>
<organism evidence="1 2">
    <name type="scientific">Suillus luteus UH-Slu-Lm8-n1</name>
    <dbReference type="NCBI Taxonomy" id="930992"/>
    <lineage>
        <taxon>Eukaryota</taxon>
        <taxon>Fungi</taxon>
        <taxon>Dikarya</taxon>
        <taxon>Basidiomycota</taxon>
        <taxon>Agaricomycotina</taxon>
        <taxon>Agaricomycetes</taxon>
        <taxon>Agaricomycetidae</taxon>
        <taxon>Boletales</taxon>
        <taxon>Suillineae</taxon>
        <taxon>Suillaceae</taxon>
        <taxon>Suillus</taxon>
    </lineage>
</organism>
<dbReference type="EMBL" id="KN835166">
    <property type="protein sequence ID" value="KIK45884.1"/>
    <property type="molecule type" value="Genomic_DNA"/>
</dbReference>